<evidence type="ECO:0000313" key="1">
    <source>
        <dbReference type="EMBL" id="MEW5288279.1"/>
    </source>
</evidence>
<dbReference type="RefSeq" id="WP_152542770.1">
    <property type="nucleotide sequence ID" value="NZ_JBFKZN010000002.1"/>
</dbReference>
<accession>A0ABV3MXK7</accession>
<keyword evidence="2" id="KW-1185">Reference proteome</keyword>
<comment type="caution">
    <text evidence="1">The sequence shown here is derived from an EMBL/GenBank/DDBJ whole genome shotgun (WGS) entry which is preliminary data.</text>
</comment>
<organism evidence="1 2">
    <name type="scientific">Erwinia papayae</name>
    <dbReference type="NCBI Taxonomy" id="206499"/>
    <lineage>
        <taxon>Bacteria</taxon>
        <taxon>Pseudomonadati</taxon>
        <taxon>Pseudomonadota</taxon>
        <taxon>Gammaproteobacteria</taxon>
        <taxon>Enterobacterales</taxon>
        <taxon>Erwiniaceae</taxon>
        <taxon>Erwinia</taxon>
    </lineage>
</organism>
<proteinExistence type="predicted"/>
<sequence>MRENFSQDTIAKLAARAGYVCSFPGCHIPTSGPSLESATQTANTGNAAHICAASQGKGARRRLDISKFDKSLLSDYSNGIWMCETHAKTIDTDEVRFTVEMLNRWRELAELRAHLQQTIKSPLCDFLHKGNEVPLAQVNRSFMQNDLAAINEICDAVEFSYIYDVWGKDVGIAIRDIAGELLINAFRHGGATEFKIDINSDRVLITSDDRPFSFEQLLTDPQCHGGQQAAASLMKRGDRLVTAYRRENNSNILEITFITSQEQIIKSNSCAISFTDFFSDLSRRSELPDVYISCETIYIVVPSGFHIIPSTGLEMGRHLKELAQTGKKMVLICSRTSEDVISKLESFVPGLEVRQI</sequence>
<name>A0ABV3MXK7_9GAMM</name>
<dbReference type="EMBL" id="JBFKZN010000002">
    <property type="protein sequence ID" value="MEW5288279.1"/>
    <property type="molecule type" value="Genomic_DNA"/>
</dbReference>
<evidence type="ECO:0008006" key="3">
    <source>
        <dbReference type="Google" id="ProtNLM"/>
    </source>
</evidence>
<dbReference type="Proteomes" id="UP001554567">
    <property type="component" value="Unassembled WGS sequence"/>
</dbReference>
<protein>
    <recommendedName>
        <fullName evidence="3">ATP-binding protein</fullName>
    </recommendedName>
</protein>
<gene>
    <name evidence="1" type="ORF">ABW286_03635</name>
</gene>
<reference evidence="1 2" key="1">
    <citation type="submission" date="2024-07" db="EMBL/GenBank/DDBJ databases">
        <authorList>
            <person name="Dulla G.F.J."/>
            <person name="Delorm J.G."/>
        </authorList>
    </citation>
    <scope>NUCLEOTIDE SEQUENCE [LARGE SCALE GENOMIC DNA]</scope>
    <source>
        <strain evidence="1 2">JGD 233</strain>
    </source>
</reference>
<evidence type="ECO:0000313" key="2">
    <source>
        <dbReference type="Proteomes" id="UP001554567"/>
    </source>
</evidence>